<evidence type="ECO:0000313" key="7">
    <source>
        <dbReference type="EMBL" id="CED82680.1"/>
    </source>
</evidence>
<protein>
    <submittedName>
        <fullName evidence="7">Cytochrome oxidase assembly factor COX11</fullName>
    </submittedName>
</protein>
<dbReference type="InterPro" id="IPR007533">
    <property type="entry name" value="Cyt_c_oxidase_assmbl_CtaG"/>
</dbReference>
<evidence type="ECO:0000256" key="5">
    <source>
        <dbReference type="ARBA" id="ARBA00023136"/>
    </source>
</evidence>
<comment type="subcellular location">
    <subcellularLocation>
        <location evidence="2">Mitochondrion inner membrane</location>
        <topology evidence="2">Single-pass membrane protein</topology>
        <orientation evidence="2">Intermembrane side</orientation>
    </subcellularLocation>
</comment>
<dbReference type="PANTHER" id="PTHR21320:SF3">
    <property type="entry name" value="CYTOCHROME C OXIDASE ASSEMBLY PROTEIN COX11, MITOCHONDRIAL-RELATED"/>
    <property type="match status" value="1"/>
</dbReference>
<reference evidence="7" key="1">
    <citation type="submission" date="2014-08" db="EMBL/GenBank/DDBJ databases">
        <authorList>
            <person name="Sharma Rahul"/>
            <person name="Thines Marco"/>
        </authorList>
    </citation>
    <scope>NUCLEOTIDE SEQUENCE</scope>
</reference>
<organism evidence="7">
    <name type="scientific">Phaffia rhodozyma</name>
    <name type="common">Yeast</name>
    <name type="synonym">Xanthophyllomyces dendrorhous</name>
    <dbReference type="NCBI Taxonomy" id="264483"/>
    <lineage>
        <taxon>Eukaryota</taxon>
        <taxon>Fungi</taxon>
        <taxon>Dikarya</taxon>
        <taxon>Basidiomycota</taxon>
        <taxon>Agaricomycotina</taxon>
        <taxon>Tremellomycetes</taxon>
        <taxon>Cystofilobasidiales</taxon>
        <taxon>Mrakiaceae</taxon>
        <taxon>Phaffia</taxon>
    </lineage>
</organism>
<dbReference type="GO" id="GO:0005743">
    <property type="term" value="C:mitochondrial inner membrane"/>
    <property type="evidence" value="ECO:0007669"/>
    <property type="project" value="UniProtKB-SubCell"/>
</dbReference>
<keyword evidence="5 6" id="KW-0472">Membrane</keyword>
<comment type="function">
    <text evidence="1">Exerts its effect at some terminal stage of cytochrome c oxidase synthesis, probably by being involved in the insertion of the copper B into subunit I.</text>
</comment>
<proteinExistence type="inferred from homology"/>
<dbReference type="AlphaFoldDB" id="A0A0F7SQ84"/>
<dbReference type="SUPFAM" id="SSF110111">
    <property type="entry name" value="Ctag/Cox11"/>
    <property type="match status" value="1"/>
</dbReference>
<accession>A0A0F7SQ84</accession>
<feature type="transmembrane region" description="Helical" evidence="6">
    <location>
        <begin position="199"/>
        <end position="218"/>
    </location>
</feature>
<dbReference type="GO" id="GO:0005507">
    <property type="term" value="F:copper ion binding"/>
    <property type="evidence" value="ECO:0007669"/>
    <property type="project" value="InterPro"/>
</dbReference>
<dbReference type="NCBIfam" id="NF003465">
    <property type="entry name" value="PRK05089.1"/>
    <property type="match status" value="1"/>
</dbReference>
<dbReference type="HAMAP" id="MF_00155">
    <property type="entry name" value="CtaG"/>
    <property type="match status" value="1"/>
</dbReference>
<keyword evidence="4 6" id="KW-1133">Transmembrane helix</keyword>
<evidence type="ECO:0000256" key="2">
    <source>
        <dbReference type="ARBA" id="ARBA00004243"/>
    </source>
</evidence>
<sequence>MSARKIRTGNSGDIGVGSRSIYPAIPEVKGGMSKQSMVGVGVRLKMSAEAGEHVLWRHSRDDQHSLHRLSSSTCFVHGKLNGMGVGRMSVPRACLNALPRSTAASFRSVFPPFRPSVSRSFRSTVPTKTFSPLAGCFSSRGASFVSSSPSSVRYASSSPIRPKPLPEMSQEELRAAHSRMVKQTQEKYYEEKTRRSKSLALYGTAVFIVMIGASYAAVPIYRAFCGATGFAGIPMTQPSRMQADRLLPTSSDRRIKVHFNAAKSDILPWEFKPAQSEVTVRPGETALAFYTAKNLTDQDVIGISTYNVTPGKIAPYFAKVECFCFEEQRIRANEEVDLPVFFFLDRDLLDDPKMDDVDDVVLNYTFFKARRNDRGHIVPDASLEVVEAASGFAEFELANPHGLGTNGEGVKPSASWSKL</sequence>
<dbReference type="FunFam" id="2.60.370.10:FF:000001">
    <property type="entry name" value="COX11 cytochrome c oxidase assembly homolog"/>
    <property type="match status" value="1"/>
</dbReference>
<dbReference type="Pfam" id="PF04442">
    <property type="entry name" value="CtaG_Cox11"/>
    <property type="match status" value="1"/>
</dbReference>
<name>A0A0F7SQ84_PHARH</name>
<dbReference type="PANTHER" id="PTHR21320">
    <property type="entry name" value="CYTOCHROME C OXIDASE ASSEMBLY PROTEIN COX11-RELATED"/>
    <property type="match status" value="1"/>
</dbReference>
<evidence type="ECO:0000256" key="3">
    <source>
        <dbReference type="ARBA" id="ARBA00022692"/>
    </source>
</evidence>
<dbReference type="Gene3D" id="2.60.370.10">
    <property type="entry name" value="Ctag/Cox11"/>
    <property type="match status" value="1"/>
</dbReference>
<dbReference type="GO" id="GO:0005759">
    <property type="term" value="C:mitochondrial matrix"/>
    <property type="evidence" value="ECO:0007669"/>
    <property type="project" value="UniProtKB-ARBA"/>
</dbReference>
<evidence type="ECO:0000256" key="4">
    <source>
        <dbReference type="ARBA" id="ARBA00022989"/>
    </source>
</evidence>
<keyword evidence="3 6" id="KW-0812">Transmembrane</keyword>
<dbReference type="EMBL" id="LN483142">
    <property type="protein sequence ID" value="CED82680.1"/>
    <property type="molecule type" value="Genomic_DNA"/>
</dbReference>
<dbReference type="InterPro" id="IPR023471">
    <property type="entry name" value="CtaG/Cox11_dom_sf"/>
</dbReference>
<evidence type="ECO:0000256" key="6">
    <source>
        <dbReference type="SAM" id="Phobius"/>
    </source>
</evidence>
<evidence type="ECO:0000256" key="1">
    <source>
        <dbReference type="ARBA" id="ARBA00004007"/>
    </source>
</evidence>